<proteinExistence type="inferred from homology"/>
<accession>A0A5B1M6P3</accession>
<keyword evidence="4 6" id="KW-0862">Zinc</keyword>
<comment type="caution">
    <text evidence="8">The sequence shown here is derived from an EMBL/GenBank/DDBJ whole genome shotgun (WGS) entry which is preliminary data.</text>
</comment>
<feature type="domain" description="Enoyl reductase (ER)" evidence="7">
    <location>
        <begin position="17"/>
        <end position="368"/>
    </location>
</feature>
<evidence type="ECO:0000313" key="8">
    <source>
        <dbReference type="EMBL" id="KAA1428925.1"/>
    </source>
</evidence>
<dbReference type="InterPro" id="IPR002328">
    <property type="entry name" value="ADH_Zn_CS"/>
</dbReference>
<dbReference type="InterPro" id="IPR013154">
    <property type="entry name" value="ADH-like_N"/>
</dbReference>
<reference evidence="8 9" key="1">
    <citation type="submission" date="2019-09" db="EMBL/GenBank/DDBJ databases">
        <title>Nocardioides panacisoli sp. nov., isolated from the soil of a ginseng field.</title>
        <authorList>
            <person name="Cho C."/>
        </authorList>
    </citation>
    <scope>NUCLEOTIDE SEQUENCE [LARGE SCALE GENOMIC DNA]</scope>
    <source>
        <strain evidence="8 9">BN140041</strain>
    </source>
</reference>
<dbReference type="Proteomes" id="UP000324351">
    <property type="component" value="Unassembled WGS sequence"/>
</dbReference>
<evidence type="ECO:0000256" key="2">
    <source>
        <dbReference type="ARBA" id="ARBA00008072"/>
    </source>
</evidence>
<evidence type="ECO:0000256" key="5">
    <source>
        <dbReference type="ARBA" id="ARBA00023002"/>
    </source>
</evidence>
<evidence type="ECO:0000256" key="6">
    <source>
        <dbReference type="RuleBase" id="RU361277"/>
    </source>
</evidence>
<comment type="similarity">
    <text evidence="2 6">Belongs to the zinc-containing alcohol dehydrogenase family.</text>
</comment>
<protein>
    <submittedName>
        <fullName evidence="8">NAD(P)-dependent alcohol dehydrogenase</fullName>
    </submittedName>
</protein>
<dbReference type="SUPFAM" id="SSF51735">
    <property type="entry name" value="NAD(P)-binding Rossmann-fold domains"/>
    <property type="match status" value="1"/>
</dbReference>
<evidence type="ECO:0000313" key="9">
    <source>
        <dbReference type="Proteomes" id="UP000324351"/>
    </source>
</evidence>
<dbReference type="InterPro" id="IPR011032">
    <property type="entry name" value="GroES-like_sf"/>
</dbReference>
<keyword evidence="9" id="KW-1185">Reference proteome</keyword>
<dbReference type="GO" id="GO:0016491">
    <property type="term" value="F:oxidoreductase activity"/>
    <property type="evidence" value="ECO:0007669"/>
    <property type="project" value="UniProtKB-KW"/>
</dbReference>
<dbReference type="InterPro" id="IPR020843">
    <property type="entry name" value="ER"/>
</dbReference>
<evidence type="ECO:0000259" key="7">
    <source>
        <dbReference type="SMART" id="SM00829"/>
    </source>
</evidence>
<evidence type="ECO:0000256" key="3">
    <source>
        <dbReference type="ARBA" id="ARBA00022723"/>
    </source>
</evidence>
<keyword evidence="3 6" id="KW-0479">Metal-binding</keyword>
<dbReference type="SMART" id="SM00829">
    <property type="entry name" value="PKS_ER"/>
    <property type="match status" value="1"/>
</dbReference>
<dbReference type="PROSITE" id="PS00059">
    <property type="entry name" value="ADH_ZINC"/>
    <property type="match status" value="1"/>
</dbReference>
<evidence type="ECO:0000256" key="4">
    <source>
        <dbReference type="ARBA" id="ARBA00022833"/>
    </source>
</evidence>
<comment type="cofactor">
    <cofactor evidence="1 6">
        <name>Zn(2+)</name>
        <dbReference type="ChEBI" id="CHEBI:29105"/>
    </cofactor>
</comment>
<dbReference type="PANTHER" id="PTHR43350:SF21">
    <property type="entry name" value="S-NITROSOMYCOTHIOL REDUCTASE MSCR"/>
    <property type="match status" value="1"/>
</dbReference>
<dbReference type="Pfam" id="PF00107">
    <property type="entry name" value="ADH_zinc_N"/>
    <property type="match status" value="1"/>
</dbReference>
<dbReference type="EMBL" id="VUJW01000001">
    <property type="protein sequence ID" value="KAA1428925.1"/>
    <property type="molecule type" value="Genomic_DNA"/>
</dbReference>
<reference evidence="8 9" key="2">
    <citation type="submission" date="2019-09" db="EMBL/GenBank/DDBJ databases">
        <authorList>
            <person name="Jin C."/>
        </authorList>
    </citation>
    <scope>NUCLEOTIDE SEQUENCE [LARGE SCALE GENOMIC DNA]</scope>
    <source>
        <strain evidence="8 9">BN140041</strain>
    </source>
</reference>
<organism evidence="8 9">
    <name type="scientific">Nocardioides antri</name>
    <dbReference type="NCBI Taxonomy" id="2607659"/>
    <lineage>
        <taxon>Bacteria</taxon>
        <taxon>Bacillati</taxon>
        <taxon>Actinomycetota</taxon>
        <taxon>Actinomycetes</taxon>
        <taxon>Propionibacteriales</taxon>
        <taxon>Nocardioidaceae</taxon>
        <taxon>Nocardioides</taxon>
    </lineage>
</organism>
<dbReference type="Pfam" id="PF08240">
    <property type="entry name" value="ADH_N"/>
    <property type="match status" value="1"/>
</dbReference>
<dbReference type="InterPro" id="IPR013149">
    <property type="entry name" value="ADH-like_C"/>
</dbReference>
<dbReference type="AlphaFoldDB" id="A0A5B1M6P3"/>
<dbReference type="Gene3D" id="3.40.50.720">
    <property type="entry name" value="NAD(P)-binding Rossmann-like Domain"/>
    <property type="match status" value="1"/>
</dbReference>
<gene>
    <name evidence="8" type="ORF">F0U47_01535</name>
</gene>
<dbReference type="GO" id="GO:0008270">
    <property type="term" value="F:zinc ion binding"/>
    <property type="evidence" value="ECO:0007669"/>
    <property type="project" value="InterPro"/>
</dbReference>
<sequence length="374" mass="39123">MCPVQTTVLLAEAPFTGADHPFTLTEVELDDPRPDEVLVRVIATGLCHTDLTVPTMLPAEMFPTVMGHEGTGVVEAVGADVTGIEVGDHVVMSFRSCRACSTCTAGDVGYCEQSLLLNYMGMRPDGSTTIRRGGETVFGSFFGQSSFARHALAYADNCVVVPKDLDLALLAPFGCGFQTGAGTVLNVLRAGPDDSLVVYGAGAVGLAAVAAACGAGVGTVIAVDPVPARRRLAEEYGARALDPTADEPGTAPVPDQVKELTGGGASYAIDTTAIPAVVQQAQHSLRMRGTLVALGLGAPEYPIDAIDLLQSGKVIRSSVEGDADPRTMVPELIRRRSEGAFDVDHLVTRYPFERIADAIEDAAKGLVVKPVLTW</sequence>
<dbReference type="PANTHER" id="PTHR43350">
    <property type="entry name" value="NAD-DEPENDENT ALCOHOL DEHYDROGENASE"/>
    <property type="match status" value="1"/>
</dbReference>
<name>A0A5B1M6P3_9ACTN</name>
<dbReference type="InterPro" id="IPR036291">
    <property type="entry name" value="NAD(P)-bd_dom_sf"/>
</dbReference>
<dbReference type="SUPFAM" id="SSF50129">
    <property type="entry name" value="GroES-like"/>
    <property type="match status" value="1"/>
</dbReference>
<dbReference type="CDD" id="cd08278">
    <property type="entry name" value="benzyl_alcohol_DH"/>
    <property type="match status" value="1"/>
</dbReference>
<evidence type="ECO:0000256" key="1">
    <source>
        <dbReference type="ARBA" id="ARBA00001947"/>
    </source>
</evidence>
<keyword evidence="5" id="KW-0560">Oxidoreductase</keyword>
<dbReference type="Gene3D" id="3.90.180.10">
    <property type="entry name" value="Medium-chain alcohol dehydrogenases, catalytic domain"/>
    <property type="match status" value="1"/>
</dbReference>